<dbReference type="RefSeq" id="WP_286678909.1">
    <property type="nucleotide sequence ID" value="NZ_MNXI01000115.1"/>
</dbReference>
<evidence type="ECO:0000313" key="1">
    <source>
        <dbReference type="EMBL" id="PIZ35643.1"/>
    </source>
</evidence>
<organism evidence="1 2">
    <name type="scientific">Candidatus Aquicultor secundus</name>
    <dbReference type="NCBI Taxonomy" id="1973895"/>
    <lineage>
        <taxon>Bacteria</taxon>
        <taxon>Bacillati</taxon>
        <taxon>Actinomycetota</taxon>
        <taxon>Candidatus Aquicultoria</taxon>
        <taxon>Candidatus Aquicultorales</taxon>
        <taxon>Candidatus Aquicultoraceae</taxon>
        <taxon>Candidatus Aquicultor</taxon>
    </lineage>
</organism>
<evidence type="ECO:0000313" key="2">
    <source>
        <dbReference type="Proteomes" id="UP000230956"/>
    </source>
</evidence>
<dbReference type="Proteomes" id="UP000230956">
    <property type="component" value="Unassembled WGS sequence"/>
</dbReference>
<sequence>MVQLKLQYTQIMGFPYIKFEGDLSIDNFAALHLVVKGASQFATRPVIVDLSGDIHISDAVTKVKCWRYPPAVPDYARKVVLLVISPPPSDSPK</sequence>
<accession>A0A2M7T5R3</accession>
<dbReference type="EMBL" id="PFNG01000231">
    <property type="protein sequence ID" value="PIZ35643.1"/>
    <property type="molecule type" value="Genomic_DNA"/>
</dbReference>
<protein>
    <submittedName>
        <fullName evidence="1">Uncharacterized protein</fullName>
    </submittedName>
</protein>
<name>A0A2M7T5R3_9ACTN</name>
<dbReference type="AlphaFoldDB" id="A0A2M7T5R3"/>
<proteinExistence type="predicted"/>
<gene>
    <name evidence="1" type="ORF">COY37_09940</name>
</gene>
<comment type="caution">
    <text evidence="1">The sequence shown here is derived from an EMBL/GenBank/DDBJ whole genome shotgun (WGS) entry which is preliminary data.</text>
</comment>
<reference evidence="2" key="1">
    <citation type="submission" date="2017-09" db="EMBL/GenBank/DDBJ databases">
        <title>Depth-based differentiation of microbial function through sediment-hosted aquifers and enrichment of novel symbionts in the deep terrestrial subsurface.</title>
        <authorList>
            <person name="Probst A.J."/>
            <person name="Ladd B."/>
            <person name="Jarett J.K."/>
            <person name="Geller-Mcgrath D.E."/>
            <person name="Sieber C.M.K."/>
            <person name="Emerson J.B."/>
            <person name="Anantharaman K."/>
            <person name="Thomas B.C."/>
            <person name="Malmstrom R."/>
            <person name="Stieglmeier M."/>
            <person name="Klingl A."/>
            <person name="Woyke T."/>
            <person name="Ryan C.M."/>
            <person name="Banfield J.F."/>
        </authorList>
    </citation>
    <scope>NUCLEOTIDE SEQUENCE [LARGE SCALE GENOMIC DNA]</scope>
</reference>